<dbReference type="SUPFAM" id="SSF56935">
    <property type="entry name" value="Porins"/>
    <property type="match status" value="1"/>
</dbReference>
<evidence type="ECO:0000313" key="2">
    <source>
        <dbReference type="Proteomes" id="UP000254771"/>
    </source>
</evidence>
<name>A0A370DPB1_9GAMM</name>
<protein>
    <recommendedName>
        <fullName evidence="3">Porin</fullName>
    </recommendedName>
</protein>
<dbReference type="AlphaFoldDB" id="A0A370DPB1"/>
<dbReference type="Proteomes" id="UP000254771">
    <property type="component" value="Unassembled WGS sequence"/>
</dbReference>
<dbReference type="EMBL" id="QFXE01000008">
    <property type="protein sequence ID" value="RDH86688.1"/>
    <property type="molecule type" value="Genomic_DNA"/>
</dbReference>
<proteinExistence type="predicted"/>
<accession>A0A370DPB1</accession>
<sequence length="423" mass="47161">MNRRFAPAGHKFRLSRQAAQLSFTWIRLSLVAILLTFSRSGIAIETYLGGFGTASLSCFSSDTADYVINDQPEGPGRTRHCDAGLDSTLGVQLDLGLSDSVDFGLQIVADRNVERNFKPDVTLAQLRWRPTDALTLRLGRMPSSAFLHAENRQVRYAMPWVRPPLEVYGLVPAFSQDGLEIINEGSFGRWQTEWHGGITRIAFDVAASNSRETFPIEADGAFLNLTLQDRNTQIKLGYGYSNTSFASADVEALFGALSALVIPDGAQLADDLAIDQAATHMFGLGMSHERNDWLAMAEFGYRSIEGFFRDQYGAYVTLGRRFGPWMPYSTLARRWTRGPDSDSRAGFLQPQVDALLASSRHDTSSLALGLSREITEQATLKFQADWVQPDKNSWGLYYNHAPDYDFANPDSDWLFTLSLDFIF</sequence>
<comment type="caution">
    <text evidence="1">The sequence shown here is derived from an EMBL/GenBank/DDBJ whole genome shotgun (WGS) entry which is preliminary data.</text>
</comment>
<evidence type="ECO:0008006" key="3">
    <source>
        <dbReference type="Google" id="ProtNLM"/>
    </source>
</evidence>
<gene>
    <name evidence="1" type="ORF">DIZ78_07225</name>
</gene>
<evidence type="ECO:0000313" key="1">
    <source>
        <dbReference type="EMBL" id="RDH86688.1"/>
    </source>
</evidence>
<reference evidence="1 2" key="1">
    <citation type="journal article" date="2018" name="ISME J.">
        <title>Endosymbiont genomes yield clues of tubeworm success.</title>
        <authorList>
            <person name="Li Y."/>
            <person name="Liles M.R."/>
            <person name="Halanych K.M."/>
        </authorList>
    </citation>
    <scope>NUCLEOTIDE SEQUENCE [LARGE SCALE GENOMIC DNA]</scope>
    <source>
        <strain evidence="1">A1462</strain>
    </source>
</reference>
<organism evidence="1 2">
    <name type="scientific">endosymbiont of Escarpia spicata</name>
    <dbReference type="NCBI Taxonomy" id="2200908"/>
    <lineage>
        <taxon>Bacteria</taxon>
        <taxon>Pseudomonadati</taxon>
        <taxon>Pseudomonadota</taxon>
        <taxon>Gammaproteobacteria</taxon>
        <taxon>sulfur-oxidizing symbionts</taxon>
    </lineage>
</organism>
<keyword evidence="2" id="KW-1185">Reference proteome</keyword>